<dbReference type="Pfam" id="PF03061">
    <property type="entry name" value="4HBT"/>
    <property type="match status" value="1"/>
</dbReference>
<gene>
    <name evidence="9" type="ORF">OG288_21040</name>
</gene>
<dbReference type="SUPFAM" id="SSF54637">
    <property type="entry name" value="Thioesterase/thiol ester dehydrase-isomerase"/>
    <property type="match status" value="1"/>
</dbReference>
<dbReference type="EC" id="3.1.2.20" evidence="5"/>
<comment type="catalytic activity">
    <reaction evidence="7">
        <text>a medium-chain fatty acyl-CoA + H2O = a medium-chain fatty acid + CoA + H(+)</text>
        <dbReference type="Rhea" id="RHEA:68184"/>
        <dbReference type="ChEBI" id="CHEBI:15377"/>
        <dbReference type="ChEBI" id="CHEBI:15378"/>
        <dbReference type="ChEBI" id="CHEBI:57287"/>
        <dbReference type="ChEBI" id="CHEBI:59558"/>
        <dbReference type="ChEBI" id="CHEBI:90546"/>
    </reaction>
</comment>
<evidence type="ECO:0000259" key="8">
    <source>
        <dbReference type="Pfam" id="PF03061"/>
    </source>
</evidence>
<sequence>MKDSLDLAAAREALAAQPFSNLLGTRLVAFGKGEAVLELDIRDDLRQQNGFVHGGVLGYAADNALTFAAGSAVGARVLTSGFTIDYLRPADGTLLRAHAHVVRAGRTRVVCRCDLSTVDAEGTQTLCAVAQGTIAVRATASGGATAVPADY</sequence>
<keyword evidence="10" id="KW-1185">Reference proteome</keyword>
<comment type="catalytic activity">
    <reaction evidence="3">
        <text>a long-chain fatty acyl-CoA + H2O = a long-chain fatty acid + CoA + H(+)</text>
        <dbReference type="Rhea" id="RHEA:67680"/>
        <dbReference type="ChEBI" id="CHEBI:15377"/>
        <dbReference type="ChEBI" id="CHEBI:15378"/>
        <dbReference type="ChEBI" id="CHEBI:57287"/>
        <dbReference type="ChEBI" id="CHEBI:57560"/>
        <dbReference type="ChEBI" id="CHEBI:83139"/>
    </reaction>
</comment>
<dbReference type="InterPro" id="IPR003736">
    <property type="entry name" value="PAAI_dom"/>
</dbReference>
<evidence type="ECO:0000256" key="3">
    <source>
        <dbReference type="ARBA" id="ARBA00036002"/>
    </source>
</evidence>
<evidence type="ECO:0000256" key="7">
    <source>
        <dbReference type="ARBA" id="ARBA00048062"/>
    </source>
</evidence>
<dbReference type="NCBIfam" id="TIGR00369">
    <property type="entry name" value="unchar_dom_1"/>
    <property type="match status" value="1"/>
</dbReference>
<evidence type="ECO:0000256" key="4">
    <source>
        <dbReference type="ARBA" id="ARBA00038381"/>
    </source>
</evidence>
<dbReference type="InterPro" id="IPR029069">
    <property type="entry name" value="HotDog_dom_sf"/>
</dbReference>
<reference evidence="9" key="1">
    <citation type="submission" date="2022-10" db="EMBL/GenBank/DDBJ databases">
        <title>The complete genomes of actinobacterial strains from the NBC collection.</title>
        <authorList>
            <person name="Joergensen T.S."/>
            <person name="Alvarez Arevalo M."/>
            <person name="Sterndorff E.B."/>
            <person name="Faurdal D."/>
            <person name="Vuksanovic O."/>
            <person name="Mourched A.-S."/>
            <person name="Charusanti P."/>
            <person name="Shaw S."/>
            <person name="Blin K."/>
            <person name="Weber T."/>
        </authorList>
    </citation>
    <scope>NUCLEOTIDE SEQUENCE</scope>
    <source>
        <strain evidence="9">NBC_00189</strain>
    </source>
</reference>
<proteinExistence type="inferred from homology"/>
<accession>A0ABZ1JG35</accession>
<dbReference type="PANTHER" id="PTHR43240:SF20">
    <property type="entry name" value="MEDIUM_LONG-CHAIN ACYL-COA THIOESTERASE YIGI"/>
    <property type="match status" value="1"/>
</dbReference>
<dbReference type="Gene3D" id="3.10.129.10">
    <property type="entry name" value="Hotdog Thioesterase"/>
    <property type="match status" value="1"/>
</dbReference>
<dbReference type="InterPro" id="IPR006683">
    <property type="entry name" value="Thioestr_dom"/>
</dbReference>
<evidence type="ECO:0000256" key="1">
    <source>
        <dbReference type="ARBA" id="ARBA00022801"/>
    </source>
</evidence>
<comment type="catalytic activity">
    <reaction evidence="2">
        <text>a fatty acyl-CoA + H2O = a fatty acid + CoA + H(+)</text>
        <dbReference type="Rhea" id="RHEA:16781"/>
        <dbReference type="ChEBI" id="CHEBI:15377"/>
        <dbReference type="ChEBI" id="CHEBI:15378"/>
        <dbReference type="ChEBI" id="CHEBI:28868"/>
        <dbReference type="ChEBI" id="CHEBI:57287"/>
        <dbReference type="ChEBI" id="CHEBI:77636"/>
        <dbReference type="EC" id="3.1.2.20"/>
    </reaction>
</comment>
<evidence type="ECO:0000313" key="9">
    <source>
        <dbReference type="EMBL" id="WTP50569.1"/>
    </source>
</evidence>
<feature type="domain" description="Thioesterase" evidence="8">
    <location>
        <begin position="49"/>
        <end position="117"/>
    </location>
</feature>
<dbReference type="RefSeq" id="WP_189776352.1">
    <property type="nucleotide sequence ID" value="NZ_BMVY01000025.1"/>
</dbReference>
<dbReference type="EMBL" id="CP108133">
    <property type="protein sequence ID" value="WTP50569.1"/>
    <property type="molecule type" value="Genomic_DNA"/>
</dbReference>
<dbReference type="PANTHER" id="PTHR43240">
    <property type="entry name" value="1,4-DIHYDROXY-2-NAPHTHOYL-COA THIOESTERASE 1"/>
    <property type="match status" value="1"/>
</dbReference>
<dbReference type="CDD" id="cd03443">
    <property type="entry name" value="PaaI_thioesterase"/>
    <property type="match status" value="1"/>
</dbReference>
<protein>
    <recommendedName>
        <fullName evidence="6">Medium/long-chain acyl-CoA thioesterase YigI</fullName>
        <ecNumber evidence="5">3.1.2.20</ecNumber>
    </recommendedName>
</protein>
<evidence type="ECO:0000256" key="5">
    <source>
        <dbReference type="ARBA" id="ARBA00038894"/>
    </source>
</evidence>
<comment type="similarity">
    <text evidence="4">Belongs to the YigI thioesterase family.</text>
</comment>
<organism evidence="9 10">
    <name type="scientific">Streptomyces tauricus</name>
    <dbReference type="NCBI Taxonomy" id="68274"/>
    <lineage>
        <taxon>Bacteria</taxon>
        <taxon>Bacillati</taxon>
        <taxon>Actinomycetota</taxon>
        <taxon>Actinomycetes</taxon>
        <taxon>Kitasatosporales</taxon>
        <taxon>Streptomycetaceae</taxon>
        <taxon>Streptomyces</taxon>
        <taxon>Streptomyces aurantiacus group</taxon>
    </lineage>
</organism>
<dbReference type="Proteomes" id="UP001432166">
    <property type="component" value="Chromosome"/>
</dbReference>
<name>A0ABZ1JG35_9ACTN</name>
<keyword evidence="1" id="KW-0378">Hydrolase</keyword>
<evidence type="ECO:0000256" key="2">
    <source>
        <dbReference type="ARBA" id="ARBA00035880"/>
    </source>
</evidence>
<evidence type="ECO:0000313" key="10">
    <source>
        <dbReference type="Proteomes" id="UP001432166"/>
    </source>
</evidence>
<evidence type="ECO:0000256" key="6">
    <source>
        <dbReference type="ARBA" id="ARBA00040062"/>
    </source>
</evidence>